<reference evidence="1 2" key="1">
    <citation type="journal article" date="2014" name="Am. J. Bot.">
        <title>Genome assembly and annotation for red clover (Trifolium pratense; Fabaceae).</title>
        <authorList>
            <person name="Istvanek J."/>
            <person name="Jaros M."/>
            <person name="Krenek A."/>
            <person name="Repkova J."/>
        </authorList>
    </citation>
    <scope>NUCLEOTIDE SEQUENCE [LARGE SCALE GENOMIC DNA]</scope>
    <source>
        <strain evidence="2">cv. Tatra</strain>
        <tissue evidence="1">Young leaves</tissue>
    </source>
</reference>
<dbReference type="AlphaFoldDB" id="A0A2K3N306"/>
<protein>
    <submittedName>
        <fullName evidence="1">Uncharacterized protein</fullName>
    </submittedName>
</protein>
<evidence type="ECO:0000313" key="2">
    <source>
        <dbReference type="Proteomes" id="UP000236291"/>
    </source>
</evidence>
<reference evidence="1 2" key="2">
    <citation type="journal article" date="2017" name="Front. Plant Sci.">
        <title>Gene Classification and Mining of Molecular Markers Useful in Red Clover (Trifolium pratense) Breeding.</title>
        <authorList>
            <person name="Istvanek J."/>
            <person name="Dluhosova J."/>
            <person name="Dluhos P."/>
            <person name="Patkova L."/>
            <person name="Nedelnik J."/>
            <person name="Repkova J."/>
        </authorList>
    </citation>
    <scope>NUCLEOTIDE SEQUENCE [LARGE SCALE GENOMIC DNA]</scope>
    <source>
        <strain evidence="2">cv. Tatra</strain>
        <tissue evidence="1">Young leaves</tissue>
    </source>
</reference>
<sequence length="72" mass="7766">VSELRLICPGSHSTICPNNFLTQGAISWILMGRSLLIQDRDDVFSGGLEAGECLSKNDIRSIPLLGGVCFET</sequence>
<proteinExistence type="predicted"/>
<feature type="non-terminal residue" evidence="1">
    <location>
        <position position="1"/>
    </location>
</feature>
<dbReference type="Proteomes" id="UP000236291">
    <property type="component" value="Unassembled WGS sequence"/>
</dbReference>
<evidence type="ECO:0000313" key="1">
    <source>
        <dbReference type="EMBL" id="PNX97412.1"/>
    </source>
</evidence>
<accession>A0A2K3N306</accession>
<name>A0A2K3N306_TRIPR</name>
<gene>
    <name evidence="1" type="ORF">L195_g020641</name>
</gene>
<comment type="caution">
    <text evidence="1">The sequence shown here is derived from an EMBL/GenBank/DDBJ whole genome shotgun (WGS) entry which is preliminary data.</text>
</comment>
<dbReference type="EMBL" id="ASHM01015524">
    <property type="protein sequence ID" value="PNX97412.1"/>
    <property type="molecule type" value="Genomic_DNA"/>
</dbReference>
<organism evidence="1 2">
    <name type="scientific">Trifolium pratense</name>
    <name type="common">Red clover</name>
    <dbReference type="NCBI Taxonomy" id="57577"/>
    <lineage>
        <taxon>Eukaryota</taxon>
        <taxon>Viridiplantae</taxon>
        <taxon>Streptophyta</taxon>
        <taxon>Embryophyta</taxon>
        <taxon>Tracheophyta</taxon>
        <taxon>Spermatophyta</taxon>
        <taxon>Magnoliopsida</taxon>
        <taxon>eudicotyledons</taxon>
        <taxon>Gunneridae</taxon>
        <taxon>Pentapetalae</taxon>
        <taxon>rosids</taxon>
        <taxon>fabids</taxon>
        <taxon>Fabales</taxon>
        <taxon>Fabaceae</taxon>
        <taxon>Papilionoideae</taxon>
        <taxon>50 kb inversion clade</taxon>
        <taxon>NPAAA clade</taxon>
        <taxon>Hologalegina</taxon>
        <taxon>IRL clade</taxon>
        <taxon>Trifolieae</taxon>
        <taxon>Trifolium</taxon>
    </lineage>
</organism>